<accession>A0ABV0QHT5</accession>
<protein>
    <recommendedName>
        <fullName evidence="6">Toll-like receptor 2</fullName>
    </recommendedName>
</protein>
<sequence>VSSMGLSSLVHLVTLYIEENHIEELEDFGLRNLSSLEELYINHNRISSIGPKAFAGLTSLLRAKFPTGTKTLEEELVFGSLILFRGSPLLRIRLHLNSNRLVAIDSRWFESLPSLEILMIGENPILGLEEKNFLPLSRLHSLVLARMGLVSVPSAAFVGLDYLESLSFFDNKLRLVFRPLPVLKSPNKSCWPITGHEDPTLAEMLFLMLLMNVSLTYRSVPRDALSVLPNLKFLDLNRNPISRIQQGDFQSLQHLEELRICISPEDAPNRAVTNEGKPRRYVGVEPPAGRTQALNKHSAAVSYRQHILLNETFKHPSRLLPQTQRYHDNIRSAAHLSSPADSEV</sequence>
<dbReference type="SMART" id="SM00369">
    <property type="entry name" value="LRR_TYP"/>
    <property type="match status" value="5"/>
</dbReference>
<gene>
    <name evidence="4" type="ORF">XENOCAPTIV_012064</name>
</gene>
<dbReference type="PANTHER" id="PTHR24373">
    <property type="entry name" value="SLIT RELATED LEUCINE-RICH REPEAT NEURONAL PROTEIN"/>
    <property type="match status" value="1"/>
</dbReference>
<keyword evidence="3" id="KW-0677">Repeat</keyword>
<dbReference type="Pfam" id="PF00560">
    <property type="entry name" value="LRR_1"/>
    <property type="match status" value="1"/>
</dbReference>
<dbReference type="Pfam" id="PF13855">
    <property type="entry name" value="LRR_8"/>
    <property type="match status" value="2"/>
</dbReference>
<organism evidence="4 5">
    <name type="scientific">Xenoophorus captivus</name>
    <dbReference type="NCBI Taxonomy" id="1517983"/>
    <lineage>
        <taxon>Eukaryota</taxon>
        <taxon>Metazoa</taxon>
        <taxon>Chordata</taxon>
        <taxon>Craniata</taxon>
        <taxon>Vertebrata</taxon>
        <taxon>Euteleostomi</taxon>
        <taxon>Actinopterygii</taxon>
        <taxon>Neopterygii</taxon>
        <taxon>Teleostei</taxon>
        <taxon>Neoteleostei</taxon>
        <taxon>Acanthomorphata</taxon>
        <taxon>Ovalentaria</taxon>
        <taxon>Atherinomorphae</taxon>
        <taxon>Cyprinodontiformes</taxon>
        <taxon>Goodeidae</taxon>
        <taxon>Xenoophorus</taxon>
    </lineage>
</organism>
<dbReference type="InterPro" id="IPR032675">
    <property type="entry name" value="LRR_dom_sf"/>
</dbReference>
<keyword evidence="2" id="KW-0732">Signal</keyword>
<name>A0ABV0QHT5_9TELE</name>
<evidence type="ECO:0000313" key="5">
    <source>
        <dbReference type="Proteomes" id="UP001434883"/>
    </source>
</evidence>
<dbReference type="SUPFAM" id="SSF52058">
    <property type="entry name" value="L domain-like"/>
    <property type="match status" value="1"/>
</dbReference>
<dbReference type="Gene3D" id="3.80.10.10">
    <property type="entry name" value="Ribonuclease Inhibitor"/>
    <property type="match status" value="3"/>
</dbReference>
<dbReference type="InterPro" id="IPR001611">
    <property type="entry name" value="Leu-rich_rpt"/>
</dbReference>
<comment type="caution">
    <text evidence="4">The sequence shown here is derived from an EMBL/GenBank/DDBJ whole genome shotgun (WGS) entry which is preliminary data.</text>
</comment>
<dbReference type="EMBL" id="JAHRIN010010962">
    <property type="protein sequence ID" value="MEQ2195389.1"/>
    <property type="molecule type" value="Genomic_DNA"/>
</dbReference>
<evidence type="ECO:0000256" key="2">
    <source>
        <dbReference type="ARBA" id="ARBA00022729"/>
    </source>
</evidence>
<dbReference type="InterPro" id="IPR003591">
    <property type="entry name" value="Leu-rich_rpt_typical-subtyp"/>
</dbReference>
<reference evidence="4 5" key="1">
    <citation type="submission" date="2021-06" db="EMBL/GenBank/DDBJ databases">
        <authorList>
            <person name="Palmer J.M."/>
        </authorList>
    </citation>
    <scope>NUCLEOTIDE SEQUENCE [LARGE SCALE GENOMIC DNA]</scope>
    <source>
        <strain evidence="4 5">XC_2019</strain>
        <tissue evidence="4">Muscle</tissue>
    </source>
</reference>
<keyword evidence="1" id="KW-0433">Leucine-rich repeat</keyword>
<dbReference type="Proteomes" id="UP001434883">
    <property type="component" value="Unassembled WGS sequence"/>
</dbReference>
<feature type="non-terminal residue" evidence="4">
    <location>
        <position position="1"/>
    </location>
</feature>
<proteinExistence type="predicted"/>
<dbReference type="PANTHER" id="PTHR24373:SF265">
    <property type="entry name" value="LEUCINE-RICH REPEAT NEURONAL PROTEIN 1"/>
    <property type="match status" value="1"/>
</dbReference>
<dbReference type="InterPro" id="IPR050328">
    <property type="entry name" value="Dev_Immune_Receptor"/>
</dbReference>
<evidence type="ECO:0000313" key="4">
    <source>
        <dbReference type="EMBL" id="MEQ2195389.1"/>
    </source>
</evidence>
<evidence type="ECO:0008006" key="6">
    <source>
        <dbReference type="Google" id="ProtNLM"/>
    </source>
</evidence>
<evidence type="ECO:0000256" key="1">
    <source>
        <dbReference type="ARBA" id="ARBA00022614"/>
    </source>
</evidence>
<dbReference type="PROSITE" id="PS51450">
    <property type="entry name" value="LRR"/>
    <property type="match status" value="2"/>
</dbReference>
<keyword evidence="5" id="KW-1185">Reference proteome</keyword>
<evidence type="ECO:0000256" key="3">
    <source>
        <dbReference type="ARBA" id="ARBA00022737"/>
    </source>
</evidence>